<dbReference type="PANTHER" id="PTHR31606">
    <property type="entry name" value="WW DOMAIN BINDING PROTEIN 2, ISOFORM E"/>
    <property type="match status" value="1"/>
</dbReference>
<protein>
    <recommendedName>
        <fullName evidence="4">GRAM domain-containing protein</fullName>
    </recommendedName>
</protein>
<keyword evidence="3" id="KW-1185">Reference proteome</keyword>
<feature type="compositionally biased region" description="Pro residues" evidence="1">
    <location>
        <begin position="195"/>
        <end position="204"/>
    </location>
</feature>
<dbReference type="InterPro" id="IPR044852">
    <property type="entry name" value="WBP2-like"/>
</dbReference>
<comment type="caution">
    <text evidence="2">The sequence shown here is derived from an EMBL/GenBank/DDBJ whole genome shotgun (WGS) entry which is preliminary data.</text>
</comment>
<sequence>MSLNWAMLTPDGRQPVPLPGESFVISLDSIDVSIQAASADRTVAAPESREMRARGRLWLSPRRVVFVASSGNASTSSELRSFSVPLTKLHDMRYVQPYFSANRMDACVVPVPGGGLSTPQLLKIIFSGSPGFKFYELLQDAKSRASAGNSNAEGEALPLYEPPNPPAAIVQPDGAATHAPETERPTETAEQPPHDGLPPPAYDI</sequence>
<dbReference type="RefSeq" id="XP_014570743.1">
    <property type="nucleotide sequence ID" value="XM_014715257.1"/>
</dbReference>
<reference evidence="2 3" key="1">
    <citation type="journal article" date="2011" name="J. Gen. Appl. Microbiol.">
        <title>Draft genome sequencing of the enigmatic basidiomycete Mixia osmundae.</title>
        <authorList>
            <person name="Nishida H."/>
            <person name="Nagatsuka Y."/>
            <person name="Sugiyama J."/>
        </authorList>
    </citation>
    <scope>NUCLEOTIDE SEQUENCE [LARGE SCALE GENOMIC DNA]</scope>
    <source>
        <strain evidence="3">CBS 9802 / IAM 14324 / JCM 22182 / KY 12970</strain>
    </source>
</reference>
<dbReference type="STRING" id="764103.G7DZV6"/>
<dbReference type="OrthoDB" id="1259151at2759"/>
<dbReference type="eggNOG" id="KOG3294">
    <property type="taxonomic scope" value="Eukaryota"/>
</dbReference>
<name>G7DZV6_MIXOS</name>
<dbReference type="SUPFAM" id="SSF50729">
    <property type="entry name" value="PH domain-like"/>
    <property type="match status" value="1"/>
</dbReference>
<dbReference type="EMBL" id="BABT02000076">
    <property type="protein sequence ID" value="GAA96116.1"/>
    <property type="molecule type" value="Genomic_DNA"/>
</dbReference>
<dbReference type="GO" id="GO:0003713">
    <property type="term" value="F:transcription coactivator activity"/>
    <property type="evidence" value="ECO:0007669"/>
    <property type="project" value="InterPro"/>
</dbReference>
<feature type="region of interest" description="Disordered" evidence="1">
    <location>
        <begin position="146"/>
        <end position="204"/>
    </location>
</feature>
<evidence type="ECO:0008006" key="4">
    <source>
        <dbReference type="Google" id="ProtNLM"/>
    </source>
</evidence>
<gene>
    <name evidence="2" type="primary">Mo02777</name>
    <name evidence="2" type="ORF">E5Q_02777</name>
</gene>
<dbReference type="Proteomes" id="UP000009131">
    <property type="component" value="Unassembled WGS sequence"/>
</dbReference>
<reference evidence="2 3" key="2">
    <citation type="journal article" date="2012" name="Open Biol.">
        <title>Characteristics of nucleosomes and linker DNA regions on the genome of the basidiomycete Mixia osmundae revealed by mono- and dinucleosome mapping.</title>
        <authorList>
            <person name="Nishida H."/>
            <person name="Kondo S."/>
            <person name="Matsumoto T."/>
            <person name="Suzuki Y."/>
            <person name="Yoshikawa H."/>
            <person name="Taylor T.D."/>
            <person name="Sugiyama J."/>
        </authorList>
    </citation>
    <scope>NUCLEOTIDE SEQUENCE [LARGE SCALE GENOMIC DNA]</scope>
    <source>
        <strain evidence="3">CBS 9802 / IAM 14324 / JCM 22182 / KY 12970</strain>
    </source>
</reference>
<evidence type="ECO:0000313" key="3">
    <source>
        <dbReference type="Proteomes" id="UP000009131"/>
    </source>
</evidence>
<organism evidence="2 3">
    <name type="scientific">Mixia osmundae (strain CBS 9802 / IAM 14324 / JCM 22182 / KY 12970)</name>
    <dbReference type="NCBI Taxonomy" id="764103"/>
    <lineage>
        <taxon>Eukaryota</taxon>
        <taxon>Fungi</taxon>
        <taxon>Dikarya</taxon>
        <taxon>Basidiomycota</taxon>
        <taxon>Pucciniomycotina</taxon>
        <taxon>Mixiomycetes</taxon>
        <taxon>Mixiales</taxon>
        <taxon>Mixiaceae</taxon>
        <taxon>Mixia</taxon>
    </lineage>
</organism>
<dbReference type="InParanoid" id="G7DZV6"/>
<proteinExistence type="predicted"/>
<dbReference type="GO" id="GO:0031490">
    <property type="term" value="F:chromatin DNA binding"/>
    <property type="evidence" value="ECO:0007669"/>
    <property type="project" value="TreeGrafter"/>
</dbReference>
<evidence type="ECO:0000256" key="1">
    <source>
        <dbReference type="SAM" id="MobiDB-lite"/>
    </source>
</evidence>
<dbReference type="FunCoup" id="G7DZV6">
    <property type="interactions" value="177"/>
</dbReference>
<dbReference type="PANTHER" id="PTHR31606:SF1">
    <property type="entry name" value="WW DOMAIN BINDING PROTEIN 2, ISOFORM E"/>
    <property type="match status" value="1"/>
</dbReference>
<dbReference type="HOGENOM" id="CLU_101472_0_0_1"/>
<accession>G7DZV6</accession>
<evidence type="ECO:0000313" key="2">
    <source>
        <dbReference type="EMBL" id="GAA96116.1"/>
    </source>
</evidence>
<dbReference type="GO" id="GO:0005634">
    <property type="term" value="C:nucleus"/>
    <property type="evidence" value="ECO:0007669"/>
    <property type="project" value="TreeGrafter"/>
</dbReference>
<dbReference type="CDD" id="cd13214">
    <property type="entry name" value="PH-GRAM_WBP2"/>
    <property type="match status" value="1"/>
</dbReference>
<dbReference type="OMA" id="SNRLEDH"/>
<dbReference type="AlphaFoldDB" id="G7DZV6"/>